<protein>
    <submittedName>
        <fullName evidence="3">Uncharacterized protein</fullName>
    </submittedName>
</protein>
<feature type="compositionally biased region" description="Gly residues" evidence="1">
    <location>
        <begin position="16"/>
        <end position="25"/>
    </location>
</feature>
<keyword evidence="2" id="KW-0472">Membrane</keyword>
<evidence type="ECO:0000256" key="1">
    <source>
        <dbReference type="SAM" id="MobiDB-lite"/>
    </source>
</evidence>
<keyword evidence="4" id="KW-1185">Reference proteome</keyword>
<evidence type="ECO:0000313" key="4">
    <source>
        <dbReference type="Proteomes" id="UP001140293"/>
    </source>
</evidence>
<keyword evidence="2" id="KW-1133">Transmembrane helix</keyword>
<feature type="region of interest" description="Disordered" evidence="1">
    <location>
        <begin position="1"/>
        <end position="71"/>
    </location>
</feature>
<reference evidence="3" key="2">
    <citation type="journal article" date="2022" name="BMC Genomics">
        <title>Comparative genome analysis of mycobacteria focusing on tRNA and non-coding RNA.</title>
        <authorList>
            <person name="Behra P.R.K."/>
            <person name="Pettersson B.M.F."/>
            <person name="Ramesh M."/>
            <person name="Das S."/>
            <person name="Dasgupta S."/>
            <person name="Kirsebom L.A."/>
        </authorList>
    </citation>
    <scope>NUCLEOTIDE SEQUENCE</scope>
    <source>
        <strain evidence="3">DSM 44615</strain>
    </source>
</reference>
<comment type="caution">
    <text evidence="3">The sequence shown here is derived from an EMBL/GenBank/DDBJ whole genome shotgun (WGS) entry which is preliminary data.</text>
</comment>
<evidence type="ECO:0000313" key="3">
    <source>
        <dbReference type="EMBL" id="MCV7170604.1"/>
    </source>
</evidence>
<keyword evidence="2" id="KW-0812">Transmembrane</keyword>
<evidence type="ECO:0000256" key="2">
    <source>
        <dbReference type="SAM" id="Phobius"/>
    </source>
</evidence>
<reference evidence="3" key="1">
    <citation type="submission" date="2020-07" db="EMBL/GenBank/DDBJ databases">
        <authorList>
            <person name="Pettersson B.M.F."/>
            <person name="Behra P.R.K."/>
            <person name="Ramesh M."/>
            <person name="Das S."/>
            <person name="Dasgupta S."/>
            <person name="Kirsebom L.A."/>
        </authorList>
    </citation>
    <scope>NUCLEOTIDE SEQUENCE</scope>
    <source>
        <strain evidence="3">DSM 44615</strain>
    </source>
</reference>
<gene>
    <name evidence="3" type="ORF">H7I41_11825</name>
</gene>
<feature type="region of interest" description="Disordered" evidence="1">
    <location>
        <begin position="99"/>
        <end position="127"/>
    </location>
</feature>
<accession>A0A9X2YMR7</accession>
<feature type="transmembrane region" description="Helical" evidence="2">
    <location>
        <begin position="75"/>
        <end position="97"/>
    </location>
</feature>
<dbReference type="Proteomes" id="UP001140293">
    <property type="component" value="Unassembled WGS sequence"/>
</dbReference>
<proteinExistence type="predicted"/>
<sequence>MTLPPPPDPYGSQPPHGGGQPGGGVSPQWGSQQGGVPPQGFGGGYGPPPQGPWGPQQQWPGGPGGQPPKSGRGKWILGGIAVVLAIALAVVITVLVVRPADGGGGNGDPTTQNGDSEFASADDTGPVNIITEDPTCAAWLKIARAYAEKTAAVKWIDRDQSVPASRWTPEDRAMYETASNALSEAATSTVRLAQQTPHRTVRELYQQFVVYSRAFVDRIPSYTPADGPLSDVAHSIANALANACSAINSNAADAVAPLISVAEGPATVPPPSTIDDVERVLPGQKICSEWEQLSVRFSEDTASWRALDPKIPASQWTTEQRNINDAAASVMSANADEMERLARNSGNPVVEDIALLAAQYRRGFAVAIPDYAAADNFLSETSVFLAKTIDWSCRAAQ</sequence>
<organism evidence="3 4">
    <name type="scientific">[Mycobacterium] manitobense</name>
    <dbReference type="NCBI Taxonomy" id="190147"/>
    <lineage>
        <taxon>Bacteria</taxon>
        <taxon>Bacillati</taxon>
        <taxon>Actinomycetota</taxon>
        <taxon>Actinomycetes</taxon>
        <taxon>Mycobacteriales</taxon>
        <taxon>Mycobacteriaceae</taxon>
        <taxon>Mycolicibacterium</taxon>
    </lineage>
</organism>
<dbReference type="AlphaFoldDB" id="A0A9X2YMR7"/>
<dbReference type="EMBL" id="JACKSJ010000093">
    <property type="protein sequence ID" value="MCV7170604.1"/>
    <property type="molecule type" value="Genomic_DNA"/>
</dbReference>
<name>A0A9X2YMR7_9MYCO</name>
<feature type="compositionally biased region" description="Low complexity" evidence="1">
    <location>
        <begin position="26"/>
        <end position="39"/>
    </location>
</feature>